<organism evidence="7 8">
    <name type="scientific">Callaeas wilsoni</name>
    <name type="common">North Island kokako</name>
    <dbReference type="NCBI Taxonomy" id="1347786"/>
    <lineage>
        <taxon>Eukaryota</taxon>
        <taxon>Metazoa</taxon>
        <taxon>Chordata</taxon>
        <taxon>Craniata</taxon>
        <taxon>Vertebrata</taxon>
        <taxon>Euteleostomi</taxon>
        <taxon>Archelosauria</taxon>
        <taxon>Archosauria</taxon>
        <taxon>Dinosauria</taxon>
        <taxon>Saurischia</taxon>
        <taxon>Theropoda</taxon>
        <taxon>Coelurosauria</taxon>
        <taxon>Aves</taxon>
        <taxon>Neognathae</taxon>
        <taxon>Neoaves</taxon>
        <taxon>Telluraves</taxon>
        <taxon>Australaves</taxon>
        <taxon>Passeriformes</taxon>
        <taxon>Corvoidea</taxon>
        <taxon>Callaeidae</taxon>
        <taxon>Callaeas</taxon>
    </lineage>
</organism>
<evidence type="ECO:0000256" key="1">
    <source>
        <dbReference type="ARBA" id="ARBA00022679"/>
    </source>
</evidence>
<dbReference type="PANTHER" id="PTHR41694">
    <property type="entry name" value="ENDOGENOUS RETROVIRUS GROUP K MEMBER POL PROTEIN"/>
    <property type="match status" value="1"/>
</dbReference>
<keyword evidence="8" id="KW-1185">Reference proteome</keyword>
<comment type="caution">
    <text evidence="7">The sequence shown here is derived from an EMBL/GenBank/DDBJ whole genome shotgun (WGS) entry which is preliminary data.</text>
</comment>
<name>A0A7L4L7H7_9CORV</name>
<dbReference type="SUPFAM" id="SSF53098">
    <property type="entry name" value="Ribonuclease H-like"/>
    <property type="match status" value="1"/>
</dbReference>
<dbReference type="AlphaFoldDB" id="A0A7L4L7H7"/>
<keyword evidence="2" id="KW-0548">Nucleotidyltransferase</keyword>
<dbReference type="GO" id="GO:0016787">
    <property type="term" value="F:hydrolase activity"/>
    <property type="evidence" value="ECO:0007669"/>
    <property type="project" value="UniProtKB-KW"/>
</dbReference>
<dbReference type="GO" id="GO:0004519">
    <property type="term" value="F:endonuclease activity"/>
    <property type="evidence" value="ECO:0007669"/>
    <property type="project" value="UniProtKB-KW"/>
</dbReference>
<protein>
    <submittedName>
        <fullName evidence="7">POK19 protein</fullName>
    </submittedName>
</protein>
<feature type="non-terminal residue" evidence="7">
    <location>
        <position position="110"/>
    </location>
</feature>
<evidence type="ECO:0000256" key="3">
    <source>
        <dbReference type="ARBA" id="ARBA00022722"/>
    </source>
</evidence>
<dbReference type="GO" id="GO:0003964">
    <property type="term" value="F:RNA-directed DNA polymerase activity"/>
    <property type="evidence" value="ECO:0007669"/>
    <property type="project" value="UniProtKB-KW"/>
</dbReference>
<reference evidence="7 8" key="1">
    <citation type="submission" date="2019-09" db="EMBL/GenBank/DDBJ databases">
        <title>Bird 10,000 Genomes (B10K) Project - Family phase.</title>
        <authorList>
            <person name="Zhang G."/>
        </authorList>
    </citation>
    <scope>NUCLEOTIDE SEQUENCE [LARGE SCALE GENOMIC DNA]</scope>
    <source>
        <strain evidence="7">B10K-OTA-212792</strain>
        <tissue evidence="7">Blood</tissue>
    </source>
</reference>
<dbReference type="Proteomes" id="UP000576729">
    <property type="component" value="Unassembled WGS sequence"/>
</dbReference>
<keyword evidence="1" id="KW-0808">Transferase</keyword>
<dbReference type="Gene3D" id="3.30.420.10">
    <property type="entry name" value="Ribonuclease H-like superfamily/Ribonuclease H"/>
    <property type="match status" value="1"/>
</dbReference>
<keyword evidence="4" id="KW-0255">Endonuclease</keyword>
<feature type="non-terminal residue" evidence="7">
    <location>
        <position position="1"/>
    </location>
</feature>
<keyword evidence="5" id="KW-0378">Hydrolase</keyword>
<gene>
    <name evidence="7" type="primary">Ervk19_0</name>
    <name evidence="7" type="ORF">CALWIL_R15116</name>
</gene>
<dbReference type="InterPro" id="IPR012337">
    <property type="entry name" value="RNaseH-like_sf"/>
</dbReference>
<evidence type="ECO:0000256" key="2">
    <source>
        <dbReference type="ARBA" id="ARBA00022695"/>
    </source>
</evidence>
<evidence type="ECO:0000256" key="6">
    <source>
        <dbReference type="ARBA" id="ARBA00022918"/>
    </source>
</evidence>
<dbReference type="InterPro" id="IPR036397">
    <property type="entry name" value="RNaseH_sf"/>
</dbReference>
<evidence type="ECO:0000256" key="5">
    <source>
        <dbReference type="ARBA" id="ARBA00022801"/>
    </source>
</evidence>
<keyword evidence="6" id="KW-0695">RNA-directed DNA polymerase</keyword>
<sequence length="110" mass="12609">SRNVWIERPKLSPKPLKNTKIVFTAAGRRKKKAACVWEEGNQWKKHVLVGDEKDSLQTLELKAVVWAFSNWDRVPLNIVSDSLYAVGVVQRLEDALLKRVSNPRLGQLFQ</sequence>
<evidence type="ECO:0000256" key="4">
    <source>
        <dbReference type="ARBA" id="ARBA00022759"/>
    </source>
</evidence>
<evidence type="ECO:0000313" key="8">
    <source>
        <dbReference type="Proteomes" id="UP000576729"/>
    </source>
</evidence>
<dbReference type="GO" id="GO:0035613">
    <property type="term" value="F:RNA stem-loop binding"/>
    <property type="evidence" value="ECO:0007669"/>
    <property type="project" value="TreeGrafter"/>
</dbReference>
<evidence type="ECO:0000313" key="7">
    <source>
        <dbReference type="EMBL" id="NXY61028.1"/>
    </source>
</evidence>
<dbReference type="PANTHER" id="PTHR41694:SF3">
    <property type="entry name" value="RNA-DIRECTED DNA POLYMERASE-RELATED"/>
    <property type="match status" value="1"/>
</dbReference>
<keyword evidence="3" id="KW-0540">Nuclease</keyword>
<dbReference type="EMBL" id="VWPU01013269">
    <property type="protein sequence ID" value="NXY61028.1"/>
    <property type="molecule type" value="Genomic_DNA"/>
</dbReference>
<proteinExistence type="predicted"/>
<accession>A0A7L4L7H7</accession>